<accession>A0A7X5ATC8</accession>
<evidence type="ECO:0000259" key="2">
    <source>
        <dbReference type="Pfam" id="PF01738"/>
    </source>
</evidence>
<dbReference type="EMBL" id="WXWW01000130">
    <property type="protein sequence ID" value="NAW65221.1"/>
    <property type="molecule type" value="Genomic_DNA"/>
</dbReference>
<dbReference type="InterPro" id="IPR050261">
    <property type="entry name" value="FrsA_esterase"/>
</dbReference>
<dbReference type="GO" id="GO:0016787">
    <property type="term" value="F:hydrolase activity"/>
    <property type="evidence" value="ECO:0007669"/>
    <property type="project" value="UniProtKB-KW"/>
</dbReference>
<feature type="domain" description="Dienelactone hydrolase" evidence="2">
    <location>
        <begin position="40"/>
        <end position="248"/>
    </location>
</feature>
<dbReference type="PANTHER" id="PTHR22946:SF0">
    <property type="entry name" value="DIENELACTONE HYDROLASE DOMAIN-CONTAINING PROTEIN"/>
    <property type="match status" value="1"/>
</dbReference>
<feature type="signal peptide" evidence="1">
    <location>
        <begin position="1"/>
        <end position="24"/>
    </location>
</feature>
<keyword evidence="3" id="KW-0378">Hydrolase</keyword>
<proteinExistence type="predicted"/>
<gene>
    <name evidence="3" type="ORF">CAG72_08320</name>
</gene>
<sequence length="250" mass="27177">MKITAVLGTAAILAGVLMAPVVVAEEGKAVRYKVDGAEYEGYYISPAKDAPLVLMIHDWDGLTDYEVKRAQMLADKGYAVFAADLFGAGVRPEKVDDRRKLTGELYQNRDKMRSLMQGAMAQARQIGGNTANAVAMGYCFGGAAVLELARSGADMKGFVSFHGGLDTPEGQDYSQTKGNVLVFHGAADTAVTMEDFVSLNKSLEGAGIENEMIVYSGAPHAFTVFGSDRYREDADKKSWQRFLEYLSEQR</sequence>
<reference evidence="3 4" key="1">
    <citation type="submission" date="2017-05" db="EMBL/GenBank/DDBJ databases">
        <title>High clonality and local adaptation shapes Vibrionaceae linages within an endangered oasis.</title>
        <authorList>
            <person name="Vazquez-Rosas-Landa M."/>
        </authorList>
    </citation>
    <scope>NUCLEOTIDE SEQUENCE [LARGE SCALE GENOMIC DNA]</scope>
    <source>
        <strain evidence="3 4">P46_P4S1P180</strain>
    </source>
</reference>
<dbReference type="Pfam" id="PF01738">
    <property type="entry name" value="DLH"/>
    <property type="match status" value="1"/>
</dbReference>
<organism evidence="3 4">
    <name type="scientific">Photobacterium halotolerans</name>
    <dbReference type="NCBI Taxonomy" id="265726"/>
    <lineage>
        <taxon>Bacteria</taxon>
        <taxon>Pseudomonadati</taxon>
        <taxon>Pseudomonadota</taxon>
        <taxon>Gammaproteobacteria</taxon>
        <taxon>Vibrionales</taxon>
        <taxon>Vibrionaceae</taxon>
        <taxon>Photobacterium</taxon>
    </lineage>
</organism>
<dbReference type="InterPro" id="IPR029058">
    <property type="entry name" value="AB_hydrolase_fold"/>
</dbReference>
<dbReference type="AlphaFoldDB" id="A0A7X5ATC8"/>
<dbReference type="SUPFAM" id="SSF53474">
    <property type="entry name" value="alpha/beta-Hydrolases"/>
    <property type="match status" value="1"/>
</dbReference>
<dbReference type="InterPro" id="IPR002925">
    <property type="entry name" value="Dienelactn_hydro"/>
</dbReference>
<name>A0A7X5ATC8_9GAMM</name>
<dbReference type="Proteomes" id="UP000465712">
    <property type="component" value="Unassembled WGS sequence"/>
</dbReference>
<feature type="chain" id="PRO_5030753008" evidence="1">
    <location>
        <begin position="25"/>
        <end position="250"/>
    </location>
</feature>
<comment type="caution">
    <text evidence="3">The sequence shown here is derived from an EMBL/GenBank/DDBJ whole genome shotgun (WGS) entry which is preliminary data.</text>
</comment>
<keyword evidence="1" id="KW-0732">Signal</keyword>
<protein>
    <submittedName>
        <fullName evidence="3">Dienelactone hydrolase family protein</fullName>
    </submittedName>
</protein>
<evidence type="ECO:0000313" key="4">
    <source>
        <dbReference type="Proteomes" id="UP000465712"/>
    </source>
</evidence>
<dbReference type="PANTHER" id="PTHR22946">
    <property type="entry name" value="DIENELACTONE HYDROLASE DOMAIN-CONTAINING PROTEIN-RELATED"/>
    <property type="match status" value="1"/>
</dbReference>
<evidence type="ECO:0000313" key="3">
    <source>
        <dbReference type="EMBL" id="NAW65221.1"/>
    </source>
</evidence>
<dbReference type="Gene3D" id="3.40.50.1820">
    <property type="entry name" value="alpha/beta hydrolase"/>
    <property type="match status" value="1"/>
</dbReference>
<evidence type="ECO:0000256" key="1">
    <source>
        <dbReference type="SAM" id="SignalP"/>
    </source>
</evidence>